<protein>
    <recommendedName>
        <fullName evidence="4">TIGR02117 family protein</fullName>
    </recommendedName>
</protein>
<dbReference type="InterPro" id="IPR011727">
    <property type="entry name" value="CHP02117"/>
</dbReference>
<dbReference type="Pfam" id="PF09601">
    <property type="entry name" value="DUF2459"/>
    <property type="match status" value="1"/>
</dbReference>
<dbReference type="NCBIfam" id="TIGR02117">
    <property type="entry name" value="chp_urease_rgn"/>
    <property type="match status" value="1"/>
</dbReference>
<evidence type="ECO:0008006" key="4">
    <source>
        <dbReference type="Google" id="ProtNLM"/>
    </source>
</evidence>
<keyword evidence="1" id="KW-1133">Transmembrane helix</keyword>
<dbReference type="EMBL" id="BMLV01000004">
    <property type="protein sequence ID" value="GGP04927.1"/>
    <property type="molecule type" value="Genomic_DNA"/>
</dbReference>
<accession>A0ABQ2NR28</accession>
<keyword evidence="1" id="KW-0812">Transmembrane</keyword>
<sequence length="227" mass="26063">MNLKKTFLFLLKSVGAVLSIVIFYLLCGYLIPFIEVPAEKTNEPKVIEIYILTNGVHTDLVMPIKNEEMDWGKELPFENTISRRSDFNYLSVGWGDKGFYLDTPTWAELKPSTALKAAFWMSESAMHCTYYFEMTEGKDCKKLLLTKKQYQNLVKYIKDKFDRDVNGNVVFIETDAVYGIHDAFYDAKGKYSFLETCNTWANNGLKAAGQKAALWTPSDMGIFQHYN</sequence>
<proteinExistence type="predicted"/>
<keyword evidence="1" id="KW-0472">Membrane</keyword>
<gene>
    <name evidence="2" type="ORF">GCM10010992_19090</name>
</gene>
<evidence type="ECO:0000256" key="1">
    <source>
        <dbReference type="SAM" id="Phobius"/>
    </source>
</evidence>
<dbReference type="RefSeq" id="WP_188617891.1">
    <property type="nucleotide sequence ID" value="NZ_BMLV01000004.1"/>
</dbReference>
<dbReference type="Proteomes" id="UP000620064">
    <property type="component" value="Unassembled WGS sequence"/>
</dbReference>
<evidence type="ECO:0000313" key="3">
    <source>
        <dbReference type="Proteomes" id="UP000620064"/>
    </source>
</evidence>
<name>A0ABQ2NR28_9FLAO</name>
<comment type="caution">
    <text evidence="2">The sequence shown here is derived from an EMBL/GenBank/DDBJ whole genome shotgun (WGS) entry which is preliminary data.</text>
</comment>
<keyword evidence="3" id="KW-1185">Reference proteome</keyword>
<evidence type="ECO:0000313" key="2">
    <source>
        <dbReference type="EMBL" id="GGP04927.1"/>
    </source>
</evidence>
<organism evidence="2 3">
    <name type="scientific">Cloacibacterium rupense</name>
    <dbReference type="NCBI Taxonomy" id="517423"/>
    <lineage>
        <taxon>Bacteria</taxon>
        <taxon>Pseudomonadati</taxon>
        <taxon>Bacteroidota</taxon>
        <taxon>Flavobacteriia</taxon>
        <taxon>Flavobacteriales</taxon>
        <taxon>Weeksellaceae</taxon>
    </lineage>
</organism>
<feature type="transmembrane region" description="Helical" evidence="1">
    <location>
        <begin position="7"/>
        <end position="31"/>
    </location>
</feature>
<reference evidence="3" key="1">
    <citation type="journal article" date="2019" name="Int. J. Syst. Evol. Microbiol.">
        <title>The Global Catalogue of Microorganisms (GCM) 10K type strain sequencing project: providing services to taxonomists for standard genome sequencing and annotation.</title>
        <authorList>
            <consortium name="The Broad Institute Genomics Platform"/>
            <consortium name="The Broad Institute Genome Sequencing Center for Infectious Disease"/>
            <person name="Wu L."/>
            <person name="Ma J."/>
        </authorList>
    </citation>
    <scope>NUCLEOTIDE SEQUENCE [LARGE SCALE GENOMIC DNA]</scope>
    <source>
        <strain evidence="3">CGMCC 1.7656</strain>
    </source>
</reference>